<proteinExistence type="predicted"/>
<evidence type="ECO:0000313" key="3">
    <source>
        <dbReference type="Proteomes" id="UP001195769"/>
    </source>
</evidence>
<gene>
    <name evidence="2" type="ORF">F5891DRAFT_978330</name>
</gene>
<comment type="caution">
    <text evidence="2">The sequence shown here is derived from an EMBL/GenBank/DDBJ whole genome shotgun (WGS) entry which is preliminary data.</text>
</comment>
<name>A0AAD4EB16_9AGAM</name>
<keyword evidence="1" id="KW-0812">Transmembrane</keyword>
<evidence type="ECO:0000256" key="1">
    <source>
        <dbReference type="SAM" id="Phobius"/>
    </source>
</evidence>
<dbReference type="EMBL" id="JABBWK010000015">
    <property type="protein sequence ID" value="KAG1902857.1"/>
    <property type="molecule type" value="Genomic_DNA"/>
</dbReference>
<keyword evidence="1" id="KW-1133">Transmembrane helix</keyword>
<dbReference type="Proteomes" id="UP001195769">
    <property type="component" value="Unassembled WGS sequence"/>
</dbReference>
<dbReference type="RefSeq" id="XP_041228432.1">
    <property type="nucleotide sequence ID" value="XM_041376784.1"/>
</dbReference>
<sequence length="147" mass="16439">MRPRQTLNVCPDIDTCTTDYFTPSGGGPTRYDTKSSQMVWFMIVRISVIMLVYLSFDPLLMASDVQEHFLVPQLDLLLFSLPDVLHEPGQLRRGVLQNQLGKTSLANVVECAALSYHFTQNVHGGNCVPPDSDLVCPVSAWHYQQLA</sequence>
<keyword evidence="1" id="KW-0472">Membrane</keyword>
<organism evidence="2 3">
    <name type="scientific">Suillus fuscotomentosus</name>
    <dbReference type="NCBI Taxonomy" id="1912939"/>
    <lineage>
        <taxon>Eukaryota</taxon>
        <taxon>Fungi</taxon>
        <taxon>Dikarya</taxon>
        <taxon>Basidiomycota</taxon>
        <taxon>Agaricomycotina</taxon>
        <taxon>Agaricomycetes</taxon>
        <taxon>Agaricomycetidae</taxon>
        <taxon>Boletales</taxon>
        <taxon>Suillineae</taxon>
        <taxon>Suillaceae</taxon>
        <taxon>Suillus</taxon>
    </lineage>
</organism>
<dbReference type="AlphaFoldDB" id="A0AAD4EB16"/>
<reference evidence="2" key="1">
    <citation type="journal article" date="2020" name="New Phytol.">
        <title>Comparative genomics reveals dynamic genome evolution in host specialist ectomycorrhizal fungi.</title>
        <authorList>
            <person name="Lofgren L.A."/>
            <person name="Nguyen N.H."/>
            <person name="Vilgalys R."/>
            <person name="Ruytinx J."/>
            <person name="Liao H.L."/>
            <person name="Branco S."/>
            <person name="Kuo A."/>
            <person name="LaButti K."/>
            <person name="Lipzen A."/>
            <person name="Andreopoulos W."/>
            <person name="Pangilinan J."/>
            <person name="Riley R."/>
            <person name="Hundley H."/>
            <person name="Na H."/>
            <person name="Barry K."/>
            <person name="Grigoriev I.V."/>
            <person name="Stajich J.E."/>
            <person name="Kennedy P.G."/>
        </authorList>
    </citation>
    <scope>NUCLEOTIDE SEQUENCE</scope>
    <source>
        <strain evidence="2">FC203</strain>
    </source>
</reference>
<accession>A0AAD4EB16</accession>
<dbReference type="GeneID" id="64671082"/>
<keyword evidence="3" id="KW-1185">Reference proteome</keyword>
<feature type="transmembrane region" description="Helical" evidence="1">
    <location>
        <begin position="38"/>
        <end position="56"/>
    </location>
</feature>
<evidence type="ECO:0000313" key="2">
    <source>
        <dbReference type="EMBL" id="KAG1902857.1"/>
    </source>
</evidence>
<protein>
    <submittedName>
        <fullName evidence="2">Uncharacterized protein</fullName>
    </submittedName>
</protein>